<accession>A0A1H7DSB4</accession>
<sequence>MTRSRYILKRLLQTIPLIAGIMVLVMLLLHVVPGDPARAIGGMAASDETVEQIREELGLNRSFVAQYIAYVGNALQGDLGISTRSRQPVTEIIGERLAPTLWLLTAGMILSIVLASAVSVLAARNKDRAADYALGGLTVIGLSMPAYWVGIMLLLLVALPTGAFPISGFGKGFWGHLNAIILPALTFAIAISPVMIRALRAKLVALYRNDFVMMSRAVGLSESTILARHLSRHAALVLITMVSVQVGPMIFVGVVIEKTFALPGLGQALVNAVAQRDFPVVQGITLTTALFVTFVHLGADIFTSFVNPRTVLE</sequence>
<feature type="transmembrane region" description="Helical" evidence="7">
    <location>
        <begin position="179"/>
        <end position="199"/>
    </location>
</feature>
<dbReference type="RefSeq" id="WP_092370741.1">
    <property type="nucleotide sequence ID" value="NZ_BMGV01000012.1"/>
</dbReference>
<organism evidence="9 10">
    <name type="scientific">Cribrihabitans marinus</name>
    <dbReference type="NCBI Taxonomy" id="1227549"/>
    <lineage>
        <taxon>Bacteria</taxon>
        <taxon>Pseudomonadati</taxon>
        <taxon>Pseudomonadota</taxon>
        <taxon>Alphaproteobacteria</taxon>
        <taxon>Rhodobacterales</taxon>
        <taxon>Paracoccaceae</taxon>
        <taxon>Cribrihabitans</taxon>
    </lineage>
</organism>
<dbReference type="SUPFAM" id="SSF161098">
    <property type="entry name" value="MetI-like"/>
    <property type="match status" value="1"/>
</dbReference>
<dbReference type="EMBL" id="FNYD01000013">
    <property type="protein sequence ID" value="SEK04623.1"/>
    <property type="molecule type" value="Genomic_DNA"/>
</dbReference>
<dbReference type="STRING" id="1227549.SAMN05444007_11362"/>
<feature type="transmembrane region" description="Helical" evidence="7">
    <location>
        <begin position="280"/>
        <end position="299"/>
    </location>
</feature>
<dbReference type="AlphaFoldDB" id="A0A1H7DSB4"/>
<keyword evidence="6 7" id="KW-0472">Membrane</keyword>
<evidence type="ECO:0000256" key="6">
    <source>
        <dbReference type="ARBA" id="ARBA00023136"/>
    </source>
</evidence>
<dbReference type="OrthoDB" id="9807402at2"/>
<evidence type="ECO:0000256" key="3">
    <source>
        <dbReference type="ARBA" id="ARBA00022475"/>
    </source>
</evidence>
<proteinExistence type="inferred from homology"/>
<feature type="transmembrane region" description="Helical" evidence="7">
    <location>
        <begin position="101"/>
        <end position="122"/>
    </location>
</feature>
<comment type="similarity">
    <text evidence="7">Belongs to the binding-protein-dependent transport system permease family.</text>
</comment>
<comment type="subcellular location">
    <subcellularLocation>
        <location evidence="1 7">Cell membrane</location>
        <topology evidence="1 7">Multi-pass membrane protein</topology>
    </subcellularLocation>
</comment>
<dbReference type="PANTHER" id="PTHR43163">
    <property type="entry name" value="DIPEPTIDE TRANSPORT SYSTEM PERMEASE PROTEIN DPPB-RELATED"/>
    <property type="match status" value="1"/>
</dbReference>
<protein>
    <submittedName>
        <fullName evidence="9">Peptide/nickel transport system permease protein</fullName>
    </submittedName>
</protein>
<dbReference type="Pfam" id="PF00528">
    <property type="entry name" value="BPD_transp_1"/>
    <property type="match status" value="1"/>
</dbReference>
<evidence type="ECO:0000256" key="5">
    <source>
        <dbReference type="ARBA" id="ARBA00022989"/>
    </source>
</evidence>
<evidence type="ECO:0000313" key="9">
    <source>
        <dbReference type="EMBL" id="SEK04623.1"/>
    </source>
</evidence>
<feature type="transmembrane region" description="Helical" evidence="7">
    <location>
        <begin position="134"/>
        <end position="159"/>
    </location>
</feature>
<gene>
    <name evidence="9" type="ORF">SAMN05444007_11362</name>
</gene>
<evidence type="ECO:0000256" key="2">
    <source>
        <dbReference type="ARBA" id="ARBA00022448"/>
    </source>
</evidence>
<evidence type="ECO:0000256" key="1">
    <source>
        <dbReference type="ARBA" id="ARBA00004651"/>
    </source>
</evidence>
<dbReference type="Gene3D" id="1.10.3720.10">
    <property type="entry name" value="MetI-like"/>
    <property type="match status" value="1"/>
</dbReference>
<feature type="transmembrane region" description="Helical" evidence="7">
    <location>
        <begin position="234"/>
        <end position="256"/>
    </location>
</feature>
<feature type="transmembrane region" description="Helical" evidence="7">
    <location>
        <begin position="12"/>
        <end position="32"/>
    </location>
</feature>
<dbReference type="InterPro" id="IPR035906">
    <property type="entry name" value="MetI-like_sf"/>
</dbReference>
<keyword evidence="5 7" id="KW-1133">Transmembrane helix</keyword>
<dbReference type="GO" id="GO:0005886">
    <property type="term" value="C:plasma membrane"/>
    <property type="evidence" value="ECO:0007669"/>
    <property type="project" value="UniProtKB-SubCell"/>
</dbReference>
<keyword evidence="10" id="KW-1185">Reference proteome</keyword>
<evidence type="ECO:0000256" key="7">
    <source>
        <dbReference type="RuleBase" id="RU363032"/>
    </source>
</evidence>
<feature type="domain" description="ABC transmembrane type-1" evidence="8">
    <location>
        <begin position="97"/>
        <end position="303"/>
    </location>
</feature>
<dbReference type="PROSITE" id="PS50928">
    <property type="entry name" value="ABC_TM1"/>
    <property type="match status" value="1"/>
</dbReference>
<dbReference type="Proteomes" id="UP000199379">
    <property type="component" value="Unassembled WGS sequence"/>
</dbReference>
<name>A0A1H7DSB4_9RHOB</name>
<evidence type="ECO:0000259" key="8">
    <source>
        <dbReference type="PROSITE" id="PS50928"/>
    </source>
</evidence>
<dbReference type="PANTHER" id="PTHR43163:SF6">
    <property type="entry name" value="DIPEPTIDE TRANSPORT SYSTEM PERMEASE PROTEIN DPPB-RELATED"/>
    <property type="match status" value="1"/>
</dbReference>
<keyword evidence="2 7" id="KW-0813">Transport</keyword>
<keyword evidence="4 7" id="KW-0812">Transmembrane</keyword>
<dbReference type="InterPro" id="IPR000515">
    <property type="entry name" value="MetI-like"/>
</dbReference>
<dbReference type="Pfam" id="PF19300">
    <property type="entry name" value="BPD_transp_1_N"/>
    <property type="match status" value="1"/>
</dbReference>
<dbReference type="GO" id="GO:0055085">
    <property type="term" value="P:transmembrane transport"/>
    <property type="evidence" value="ECO:0007669"/>
    <property type="project" value="InterPro"/>
</dbReference>
<keyword evidence="3" id="KW-1003">Cell membrane</keyword>
<dbReference type="InterPro" id="IPR045621">
    <property type="entry name" value="BPD_transp_1_N"/>
</dbReference>
<evidence type="ECO:0000256" key="4">
    <source>
        <dbReference type="ARBA" id="ARBA00022692"/>
    </source>
</evidence>
<reference evidence="9 10" key="1">
    <citation type="submission" date="2016-10" db="EMBL/GenBank/DDBJ databases">
        <authorList>
            <person name="de Groot N.N."/>
        </authorList>
    </citation>
    <scope>NUCLEOTIDE SEQUENCE [LARGE SCALE GENOMIC DNA]</scope>
    <source>
        <strain evidence="9 10">DSM 29340</strain>
    </source>
</reference>
<evidence type="ECO:0000313" key="10">
    <source>
        <dbReference type="Proteomes" id="UP000199379"/>
    </source>
</evidence>